<reference evidence="2" key="1">
    <citation type="journal article" date="2019" name="bioRxiv">
        <title>The Genome of the Zebra Mussel, Dreissena polymorpha: A Resource for Invasive Species Research.</title>
        <authorList>
            <person name="McCartney M.A."/>
            <person name="Auch B."/>
            <person name="Kono T."/>
            <person name="Mallez S."/>
            <person name="Zhang Y."/>
            <person name="Obille A."/>
            <person name="Becker A."/>
            <person name="Abrahante J.E."/>
            <person name="Garbe J."/>
            <person name="Badalamenti J.P."/>
            <person name="Herman A."/>
            <person name="Mangelson H."/>
            <person name="Liachko I."/>
            <person name="Sullivan S."/>
            <person name="Sone E.D."/>
            <person name="Koren S."/>
            <person name="Silverstein K.A.T."/>
            <person name="Beckman K.B."/>
            <person name="Gohl D.M."/>
        </authorList>
    </citation>
    <scope>NUCLEOTIDE SEQUENCE</scope>
    <source>
        <strain evidence="2">Duluth1</strain>
        <tissue evidence="2">Whole animal</tissue>
    </source>
</reference>
<keyword evidence="3" id="KW-1185">Reference proteome</keyword>
<reference evidence="2" key="2">
    <citation type="submission" date="2020-11" db="EMBL/GenBank/DDBJ databases">
        <authorList>
            <person name="McCartney M.A."/>
            <person name="Auch B."/>
            <person name="Kono T."/>
            <person name="Mallez S."/>
            <person name="Becker A."/>
            <person name="Gohl D.M."/>
            <person name="Silverstein K.A.T."/>
            <person name="Koren S."/>
            <person name="Bechman K.B."/>
            <person name="Herman A."/>
            <person name="Abrahante J.E."/>
            <person name="Garbe J."/>
        </authorList>
    </citation>
    <scope>NUCLEOTIDE SEQUENCE</scope>
    <source>
        <strain evidence="2">Duluth1</strain>
        <tissue evidence="2">Whole animal</tissue>
    </source>
</reference>
<feature type="compositionally biased region" description="Pro residues" evidence="1">
    <location>
        <begin position="56"/>
        <end position="71"/>
    </location>
</feature>
<gene>
    <name evidence="2" type="ORF">DPMN_151252</name>
</gene>
<sequence length="766" mass="88945">MPITEHYTTMKKSAPSKKGTSRFSLKSIPRDPNEGQGNVQATSEVKAPESVISSAPAPPPPPGPPPPPPLGIGPLPNMSGKRSNEPAYLAHPPLKARSDEAKQLMRAEPRIKISEVDLVERRKRLRRGDLLIKKVNVERNEMFDAFRQYNYMPMVDSRELLRNKMMKAEVISISFDGIEQLTDAFLYSLYHCQLSFTTVNWISLTGCYNITDEGIYWVSKAFPNLKSISLCGCRKVTEKSLYHLLGTLPHLTEIIMYGTNCGTAPVGVTVKSVQTAVPGLKRATHVQQKPELFMAGCPMLCPMLEDTKHVPETQEVPIKHRKMVILTPKGLPWSPLAVLTGDKDVTPKQGLQYKLNWQPKTENGVNFQNSSAEIFNVFQIPQEQGLLELVVSPGCFVILPYHASAESDPDAISRDMIEIVIAIITKRHLVPHNKPIPSSDLKINLPLWCKKVPCDIDMRRHMVPCDIDMRRHMVPCDIDMRRHMEPCDIDMRRHMVPCDIDMRRHMVPCDIDMRRHMVPCDIDMRRHMVPCDIDMRRHMVPCDIDMRRHMVPCDIDMRRHMVPCDIDMRRHMVPCDIDMRRHMVPCDIDMRRHMVPCDIDMRRHMVQCDIDMRRHVVPCDIDMRRHVVPCDIDMRRHMVPCDIDMRRHMVPCDIDMRRHMVPCDIDMRRHMVPCDIDMRRHMVPCDIDMRRHMVPCDIDMRRHMVPCDIDMSRHMVPCDIDMRRHMVPCDIDMRRHMVPCDIDMRRHMVPCDIDMRRHMVPCDIDM</sequence>
<dbReference type="Proteomes" id="UP000828390">
    <property type="component" value="Unassembled WGS sequence"/>
</dbReference>
<dbReference type="Gene3D" id="3.80.10.10">
    <property type="entry name" value="Ribonuclease Inhibitor"/>
    <property type="match status" value="1"/>
</dbReference>
<feature type="region of interest" description="Disordered" evidence="1">
    <location>
        <begin position="1"/>
        <end position="90"/>
    </location>
</feature>
<proteinExistence type="predicted"/>
<feature type="compositionally biased region" description="Polar residues" evidence="1">
    <location>
        <begin position="1"/>
        <end position="11"/>
    </location>
</feature>
<accession>A0A9D4FG42</accession>
<dbReference type="InterPro" id="IPR006553">
    <property type="entry name" value="Leu-rich_rpt_Cys-con_subtyp"/>
</dbReference>
<comment type="caution">
    <text evidence="2">The sequence shown here is derived from an EMBL/GenBank/DDBJ whole genome shotgun (WGS) entry which is preliminary data.</text>
</comment>
<dbReference type="InterPro" id="IPR032675">
    <property type="entry name" value="LRR_dom_sf"/>
</dbReference>
<organism evidence="2 3">
    <name type="scientific">Dreissena polymorpha</name>
    <name type="common">Zebra mussel</name>
    <name type="synonym">Mytilus polymorpha</name>
    <dbReference type="NCBI Taxonomy" id="45954"/>
    <lineage>
        <taxon>Eukaryota</taxon>
        <taxon>Metazoa</taxon>
        <taxon>Spiralia</taxon>
        <taxon>Lophotrochozoa</taxon>
        <taxon>Mollusca</taxon>
        <taxon>Bivalvia</taxon>
        <taxon>Autobranchia</taxon>
        <taxon>Heteroconchia</taxon>
        <taxon>Euheterodonta</taxon>
        <taxon>Imparidentia</taxon>
        <taxon>Neoheterodontei</taxon>
        <taxon>Myida</taxon>
        <taxon>Dreissenoidea</taxon>
        <taxon>Dreissenidae</taxon>
        <taxon>Dreissena</taxon>
    </lineage>
</organism>
<name>A0A9D4FG42_DREPO</name>
<dbReference type="AlphaFoldDB" id="A0A9D4FG42"/>
<evidence type="ECO:0000313" key="2">
    <source>
        <dbReference type="EMBL" id="KAH3797667.1"/>
    </source>
</evidence>
<dbReference type="SUPFAM" id="SSF52047">
    <property type="entry name" value="RNI-like"/>
    <property type="match status" value="1"/>
</dbReference>
<evidence type="ECO:0000256" key="1">
    <source>
        <dbReference type="SAM" id="MobiDB-lite"/>
    </source>
</evidence>
<dbReference type="EMBL" id="JAIWYP010000007">
    <property type="protein sequence ID" value="KAH3797667.1"/>
    <property type="molecule type" value="Genomic_DNA"/>
</dbReference>
<protein>
    <submittedName>
        <fullName evidence="2">Uncharacterized protein</fullName>
    </submittedName>
</protein>
<evidence type="ECO:0000313" key="3">
    <source>
        <dbReference type="Proteomes" id="UP000828390"/>
    </source>
</evidence>
<dbReference type="SMART" id="SM00367">
    <property type="entry name" value="LRR_CC"/>
    <property type="match status" value="2"/>
</dbReference>